<dbReference type="AlphaFoldDB" id="A0A351U3Q5"/>
<gene>
    <name evidence="1" type="ORF">GXY80_01345</name>
</gene>
<organism evidence="1 2">
    <name type="scientific">Syntrophorhabdus aromaticivorans</name>
    <dbReference type="NCBI Taxonomy" id="328301"/>
    <lineage>
        <taxon>Bacteria</taxon>
        <taxon>Pseudomonadati</taxon>
        <taxon>Thermodesulfobacteriota</taxon>
        <taxon>Syntrophorhabdia</taxon>
        <taxon>Syntrophorhabdales</taxon>
        <taxon>Syntrophorhabdaceae</taxon>
        <taxon>Syntrophorhabdus</taxon>
    </lineage>
</organism>
<protein>
    <submittedName>
        <fullName evidence="1">Uncharacterized protein</fullName>
    </submittedName>
</protein>
<reference evidence="1" key="1">
    <citation type="journal article" date="2020" name="Biotechnol. Biofuels">
        <title>New insights from the biogas microbiome by comprehensive genome-resolved metagenomics of nearly 1600 species originating from multiple anaerobic digesters.</title>
        <authorList>
            <person name="Campanaro S."/>
            <person name="Treu L."/>
            <person name="Rodriguez-R L.M."/>
            <person name="Kovalovszki A."/>
            <person name="Ziels R.M."/>
            <person name="Maus I."/>
            <person name="Zhu X."/>
            <person name="Kougias P.G."/>
            <person name="Basile A."/>
            <person name="Luo G."/>
            <person name="Schluter A."/>
            <person name="Konstantinidis K.T."/>
            <person name="Angelidaki I."/>
        </authorList>
    </citation>
    <scope>NUCLEOTIDE SEQUENCE</scope>
    <source>
        <strain evidence="1">AS06rmzACSIP_7</strain>
    </source>
</reference>
<accession>A0A351U3Q5</accession>
<name>A0A351U3Q5_9BACT</name>
<proteinExistence type="predicted"/>
<evidence type="ECO:0000313" key="2">
    <source>
        <dbReference type="Proteomes" id="UP000777265"/>
    </source>
</evidence>
<reference evidence="1" key="2">
    <citation type="submission" date="2020-01" db="EMBL/GenBank/DDBJ databases">
        <authorList>
            <person name="Campanaro S."/>
        </authorList>
    </citation>
    <scope>NUCLEOTIDE SEQUENCE</scope>
    <source>
        <strain evidence="1">AS06rmzACSIP_7</strain>
    </source>
</reference>
<sequence length="134" mass="15478">MGVLQEIERLGLELNDEDLSHVKAISEDIERDTQDKAVAPTLVDLHVTQYLSIARPDIMAALVREKEREMSEWQSRIERQFDDQGNKICDEPFCDSIEGVAKCRYCGKFVCNEHNYAQDIRCCYACREERFGDA</sequence>
<dbReference type="EMBL" id="JAAYEE010000022">
    <property type="protein sequence ID" value="NLW34115.1"/>
    <property type="molecule type" value="Genomic_DNA"/>
</dbReference>
<dbReference type="Proteomes" id="UP000777265">
    <property type="component" value="Unassembled WGS sequence"/>
</dbReference>
<evidence type="ECO:0000313" key="1">
    <source>
        <dbReference type="EMBL" id="NLW34115.1"/>
    </source>
</evidence>
<comment type="caution">
    <text evidence="1">The sequence shown here is derived from an EMBL/GenBank/DDBJ whole genome shotgun (WGS) entry which is preliminary data.</text>
</comment>